<feature type="transmembrane region" description="Helical" evidence="1">
    <location>
        <begin position="147"/>
        <end position="167"/>
    </location>
</feature>
<evidence type="ECO:0000256" key="1">
    <source>
        <dbReference type="SAM" id="Phobius"/>
    </source>
</evidence>
<keyword evidence="1" id="KW-0812">Transmembrane</keyword>
<evidence type="ECO:0000313" key="3">
    <source>
        <dbReference type="Proteomes" id="UP000051612"/>
    </source>
</evidence>
<feature type="transmembrane region" description="Helical" evidence="1">
    <location>
        <begin position="7"/>
        <end position="25"/>
    </location>
</feature>
<evidence type="ECO:0000313" key="2">
    <source>
        <dbReference type="EMBL" id="KRM71041.1"/>
    </source>
</evidence>
<proteinExistence type="predicted"/>
<feature type="transmembrane region" description="Helical" evidence="1">
    <location>
        <begin position="244"/>
        <end position="269"/>
    </location>
</feature>
<comment type="caution">
    <text evidence="2">The sequence shown here is derived from an EMBL/GenBank/DDBJ whole genome shotgun (WGS) entry which is preliminary data.</text>
</comment>
<dbReference type="RefSeq" id="WP_056960133.1">
    <property type="nucleotide sequence ID" value="NZ_AYYN01000167.1"/>
</dbReference>
<dbReference type="InterPro" id="IPR012507">
    <property type="entry name" value="YibE_F"/>
</dbReference>
<feature type="transmembrane region" description="Helical" evidence="1">
    <location>
        <begin position="123"/>
        <end position="140"/>
    </location>
</feature>
<feature type="transmembrane region" description="Helical" evidence="1">
    <location>
        <begin position="330"/>
        <end position="356"/>
    </location>
</feature>
<feature type="transmembrane region" description="Helical" evidence="1">
    <location>
        <begin position="201"/>
        <end position="224"/>
    </location>
</feature>
<dbReference type="AlphaFoldDB" id="A0A0R2AUE8"/>
<gene>
    <name evidence="2" type="ORF">FC48_GL001508</name>
</gene>
<name>A0A0R2AUE8_9LACO</name>
<dbReference type="Pfam" id="PF07907">
    <property type="entry name" value="YibE_F"/>
    <property type="match status" value="1"/>
</dbReference>
<evidence type="ECO:0008006" key="4">
    <source>
        <dbReference type="Google" id="ProtNLM"/>
    </source>
</evidence>
<sequence>MKVNTKTWLKLALILVSGLCLYLFLRNDAFLYQQPIGKVVAVKQATPEKTTDVYNNSDETTRQTLTLEILNGKYRGQSFKVNNTYSSSGGLDQKYHLGQQIFVNIHEHRGQKDVVISHYKRDVYLIMLSWLVVVLLYLTMQFQGIRSLLSVILNFVLFLLIVQMDVFLNLTNFFWLFAIAALLFTALSLALVIGLNKQFSVTFLAIFLGTTSALVIGCLVLYFTKSKGVHYEALDFATQSPKQLFLAATVIGLLGAVMDAATDIVSTLFEMKRSQPELTKQQLFKSGQVIGRSVMGPLINVLLLIFFAETFAMSVLYFKTGNSIAYTFEWTMALGVVQALISGIGIVLTVPLASFLSAQFLGGKQNVGN</sequence>
<dbReference type="PANTHER" id="PTHR41771:SF1">
    <property type="entry name" value="MEMBRANE PROTEIN"/>
    <property type="match status" value="1"/>
</dbReference>
<dbReference type="EMBL" id="AYYN01000167">
    <property type="protein sequence ID" value="KRM71041.1"/>
    <property type="molecule type" value="Genomic_DNA"/>
</dbReference>
<protein>
    <recommendedName>
        <fullName evidence="4">Multitransmembrane protein</fullName>
    </recommendedName>
</protein>
<accession>A0A0R2AUE8</accession>
<keyword evidence="1" id="KW-0472">Membrane</keyword>
<dbReference type="PATRIC" id="fig|1423772.3.peg.1609"/>
<dbReference type="Proteomes" id="UP000051612">
    <property type="component" value="Unassembled WGS sequence"/>
</dbReference>
<organism evidence="2 3">
    <name type="scientific">Ligilactobacillus murinus DSM 20452 = NBRC 14221</name>
    <dbReference type="NCBI Taxonomy" id="1423772"/>
    <lineage>
        <taxon>Bacteria</taxon>
        <taxon>Bacillati</taxon>
        <taxon>Bacillota</taxon>
        <taxon>Bacilli</taxon>
        <taxon>Lactobacillales</taxon>
        <taxon>Lactobacillaceae</taxon>
        <taxon>Ligilactobacillus</taxon>
    </lineage>
</organism>
<reference evidence="2 3" key="1">
    <citation type="journal article" date="2015" name="Genome Announc.">
        <title>Expanding the biotechnology potential of lactobacilli through comparative genomics of 213 strains and associated genera.</title>
        <authorList>
            <person name="Sun Z."/>
            <person name="Harris H.M."/>
            <person name="McCann A."/>
            <person name="Guo C."/>
            <person name="Argimon S."/>
            <person name="Zhang W."/>
            <person name="Yang X."/>
            <person name="Jeffery I.B."/>
            <person name="Cooney J.C."/>
            <person name="Kagawa T.F."/>
            <person name="Liu W."/>
            <person name="Song Y."/>
            <person name="Salvetti E."/>
            <person name="Wrobel A."/>
            <person name="Rasinkangas P."/>
            <person name="Parkhill J."/>
            <person name="Rea M.C."/>
            <person name="O'Sullivan O."/>
            <person name="Ritari J."/>
            <person name="Douillard F.P."/>
            <person name="Paul Ross R."/>
            <person name="Yang R."/>
            <person name="Briner A.E."/>
            <person name="Felis G.E."/>
            <person name="de Vos W.M."/>
            <person name="Barrangou R."/>
            <person name="Klaenhammer T.R."/>
            <person name="Caufield P.W."/>
            <person name="Cui Y."/>
            <person name="Zhang H."/>
            <person name="O'Toole P.W."/>
        </authorList>
    </citation>
    <scope>NUCLEOTIDE SEQUENCE [LARGE SCALE GENOMIC DNA]</scope>
    <source>
        <strain evidence="2 3">DSM 20452</strain>
    </source>
</reference>
<dbReference type="PANTHER" id="PTHR41771">
    <property type="entry name" value="MEMBRANE PROTEIN-RELATED"/>
    <property type="match status" value="1"/>
</dbReference>
<feature type="transmembrane region" description="Helical" evidence="1">
    <location>
        <begin position="173"/>
        <end position="194"/>
    </location>
</feature>
<keyword evidence="1" id="KW-1133">Transmembrane helix</keyword>
<feature type="transmembrane region" description="Helical" evidence="1">
    <location>
        <begin position="289"/>
        <end position="318"/>
    </location>
</feature>